<dbReference type="AlphaFoldDB" id="A0A5K1AZJ1"/>
<reference evidence="4" key="1">
    <citation type="submission" date="2019-09" db="EMBL/GenBank/DDBJ databases">
        <authorList>
            <person name="Zhang L."/>
        </authorList>
    </citation>
    <scope>NUCLEOTIDE SEQUENCE</scope>
</reference>
<feature type="domain" description="C2H2-type" evidence="3">
    <location>
        <begin position="43"/>
        <end position="70"/>
    </location>
</feature>
<evidence type="ECO:0000256" key="2">
    <source>
        <dbReference type="SAM" id="MobiDB-lite"/>
    </source>
</evidence>
<dbReference type="PROSITE" id="PS50157">
    <property type="entry name" value="ZINC_FINGER_C2H2_2"/>
    <property type="match status" value="1"/>
</dbReference>
<dbReference type="GO" id="GO:0008270">
    <property type="term" value="F:zinc ion binding"/>
    <property type="evidence" value="ECO:0007669"/>
    <property type="project" value="UniProtKB-KW"/>
</dbReference>
<gene>
    <name evidence="4" type="ORF">NYM_LOCUS13167</name>
</gene>
<dbReference type="PANTHER" id="PTHR45730:SF109">
    <property type="entry name" value="ZINC FINGER PROTEIN KNUCKLES"/>
    <property type="match status" value="1"/>
</dbReference>
<dbReference type="OrthoDB" id="960395at2759"/>
<feature type="region of interest" description="Disordered" evidence="2">
    <location>
        <begin position="16"/>
        <end position="35"/>
    </location>
</feature>
<organism evidence="4">
    <name type="scientific">Nymphaea colorata</name>
    <name type="common">pocket water lily</name>
    <dbReference type="NCBI Taxonomy" id="210225"/>
    <lineage>
        <taxon>Eukaryota</taxon>
        <taxon>Viridiplantae</taxon>
        <taxon>Streptophyta</taxon>
        <taxon>Embryophyta</taxon>
        <taxon>Tracheophyta</taxon>
        <taxon>Spermatophyta</taxon>
        <taxon>Magnoliopsida</taxon>
        <taxon>Nymphaeales</taxon>
        <taxon>Nymphaeaceae</taxon>
        <taxon>Nymphaea</taxon>
    </lineage>
</organism>
<dbReference type="InterPro" id="IPR013087">
    <property type="entry name" value="Znf_C2H2_type"/>
</dbReference>
<protein>
    <recommendedName>
        <fullName evidence="3">C2H2-type domain-containing protein</fullName>
    </recommendedName>
</protein>
<dbReference type="InterPro" id="IPR036236">
    <property type="entry name" value="Znf_C2H2_sf"/>
</dbReference>
<dbReference type="InterPro" id="IPR045320">
    <property type="entry name" value="JAGGED/SL1-like"/>
</dbReference>
<evidence type="ECO:0000256" key="1">
    <source>
        <dbReference type="PROSITE-ProRule" id="PRU00042"/>
    </source>
</evidence>
<dbReference type="GO" id="GO:0003700">
    <property type="term" value="F:DNA-binding transcription factor activity"/>
    <property type="evidence" value="ECO:0007669"/>
    <property type="project" value="InterPro"/>
</dbReference>
<dbReference type="EMBL" id="LR721780">
    <property type="protein sequence ID" value="VVW07641.1"/>
    <property type="molecule type" value="Genomic_DNA"/>
</dbReference>
<name>A0A5K1AZJ1_9MAGN</name>
<sequence length="124" mass="13008">MAEPALFSFFHGSSSTAAATTVGPASPSGNPMQGPGVDASRMFSCLYCSRKFCTSQALGGHQNAHKKERAAARRSFASSPPSAPPSLRANLNLNCQRVSAQHHHGEEDKGIASSSSNLDLTLHL</sequence>
<keyword evidence="1" id="KW-0862">Zinc</keyword>
<keyword evidence="1" id="KW-0479">Metal-binding</keyword>
<dbReference type="Gramene" id="NC2G0056380.1">
    <property type="protein sequence ID" value="NC2G0056380.1:cds"/>
    <property type="gene ID" value="NC2G0056380"/>
</dbReference>
<accession>A0A5K1AZJ1</accession>
<dbReference type="SUPFAM" id="SSF57667">
    <property type="entry name" value="beta-beta-alpha zinc fingers"/>
    <property type="match status" value="1"/>
</dbReference>
<evidence type="ECO:0000313" key="4">
    <source>
        <dbReference type="EMBL" id="VVW07641.1"/>
    </source>
</evidence>
<feature type="compositionally biased region" description="Polar residues" evidence="2">
    <location>
        <begin position="112"/>
        <end position="124"/>
    </location>
</feature>
<dbReference type="PANTHER" id="PTHR45730">
    <property type="entry name" value="ZINC FINGER PROTEIN JAGGED"/>
    <property type="match status" value="1"/>
</dbReference>
<proteinExistence type="predicted"/>
<keyword evidence="1" id="KW-0863">Zinc-finger</keyword>
<evidence type="ECO:0000259" key="3">
    <source>
        <dbReference type="PROSITE" id="PS50157"/>
    </source>
</evidence>
<dbReference type="OMA" id="TELIMAW"/>
<feature type="compositionally biased region" description="Low complexity" evidence="2">
    <location>
        <begin position="73"/>
        <end position="89"/>
    </location>
</feature>
<dbReference type="Gene3D" id="3.30.160.60">
    <property type="entry name" value="Classic Zinc Finger"/>
    <property type="match status" value="1"/>
</dbReference>
<feature type="region of interest" description="Disordered" evidence="2">
    <location>
        <begin position="57"/>
        <end position="124"/>
    </location>
</feature>
<dbReference type="PROSITE" id="PS00028">
    <property type="entry name" value="ZINC_FINGER_C2H2_1"/>
    <property type="match status" value="1"/>
</dbReference>